<protein>
    <recommendedName>
        <fullName evidence="1">Alpha-2-macroglobulin bait region domain-containing protein</fullName>
    </recommendedName>
</protein>
<organism evidence="2">
    <name type="scientific">marine metagenome</name>
    <dbReference type="NCBI Taxonomy" id="408172"/>
    <lineage>
        <taxon>unclassified sequences</taxon>
        <taxon>metagenomes</taxon>
        <taxon>ecological metagenomes</taxon>
    </lineage>
</organism>
<dbReference type="EMBL" id="UINC01126092">
    <property type="protein sequence ID" value="SVD04357.1"/>
    <property type="molecule type" value="Genomic_DNA"/>
</dbReference>
<sequence length="315" mass="35091">QGVENILYVVTAYPDGRPAKTKLTLGRDRQQVETSEVGIAKVKITPDKAKLQMKISAEDEKGVKAAVVRNLRIDRRTDAFLLRTDQAVYKTGDTVKLDVFAAGNKERIFVDVIKDRRAVLMKSVDIEQGKGALALDLPADLFGTLELRGYRIQRDGNIIGDTKVIQVKRADSLKIEAKLNKETYQPGEKALLDFVVKRADGKGVPAALGLSGVDEAVFALQEMRPGLERIYFAIQEEILKPRYQLHTQPPVQVQQLIEPGPAPMPEPDLEEAAVVLFAGAEGTDIPEANVGPGFEQKRQLVRERKREHKHWLQEL</sequence>
<proteinExistence type="predicted"/>
<feature type="non-terminal residue" evidence="2">
    <location>
        <position position="315"/>
    </location>
</feature>
<dbReference type="Pfam" id="PF07703">
    <property type="entry name" value="A2M_BRD"/>
    <property type="match status" value="1"/>
</dbReference>
<gene>
    <name evidence="2" type="ORF">METZ01_LOCUS357211</name>
</gene>
<dbReference type="AlphaFoldDB" id="A0A382S544"/>
<dbReference type="InterPro" id="IPR011625">
    <property type="entry name" value="A2M_N_BRD"/>
</dbReference>
<accession>A0A382S544</accession>
<dbReference type="SMART" id="SM01359">
    <property type="entry name" value="A2M_N_2"/>
    <property type="match status" value="1"/>
</dbReference>
<reference evidence="2" key="1">
    <citation type="submission" date="2018-05" db="EMBL/GenBank/DDBJ databases">
        <authorList>
            <person name="Lanie J.A."/>
            <person name="Ng W.-L."/>
            <person name="Kazmierczak K.M."/>
            <person name="Andrzejewski T.M."/>
            <person name="Davidsen T.M."/>
            <person name="Wayne K.J."/>
            <person name="Tettelin H."/>
            <person name="Glass J.I."/>
            <person name="Rusch D."/>
            <person name="Podicherti R."/>
            <person name="Tsui H.-C.T."/>
            <person name="Winkler M.E."/>
        </authorList>
    </citation>
    <scope>NUCLEOTIDE SEQUENCE</scope>
</reference>
<evidence type="ECO:0000259" key="1">
    <source>
        <dbReference type="SMART" id="SM01359"/>
    </source>
</evidence>
<name>A0A382S544_9ZZZZ</name>
<feature type="non-terminal residue" evidence="2">
    <location>
        <position position="1"/>
    </location>
</feature>
<feature type="domain" description="Alpha-2-macroglobulin bait region" evidence="1">
    <location>
        <begin position="80"/>
        <end position="220"/>
    </location>
</feature>
<evidence type="ECO:0000313" key="2">
    <source>
        <dbReference type="EMBL" id="SVD04357.1"/>
    </source>
</evidence>